<organism evidence="4 5">
    <name type="scientific">Kouleothrix aurantiaca</name>
    <dbReference type="NCBI Taxonomy" id="186479"/>
    <lineage>
        <taxon>Bacteria</taxon>
        <taxon>Bacillati</taxon>
        <taxon>Chloroflexota</taxon>
        <taxon>Chloroflexia</taxon>
        <taxon>Chloroflexales</taxon>
        <taxon>Roseiflexineae</taxon>
        <taxon>Roseiflexaceae</taxon>
        <taxon>Kouleothrix</taxon>
    </lineage>
</organism>
<dbReference type="Pfam" id="PF01835">
    <property type="entry name" value="MG2"/>
    <property type="match status" value="1"/>
</dbReference>
<dbReference type="InterPro" id="IPR051802">
    <property type="entry name" value="YfhM-like"/>
</dbReference>
<dbReference type="PANTHER" id="PTHR40094:SF1">
    <property type="entry name" value="UBIQUITIN DOMAIN-CONTAINING PROTEIN"/>
    <property type="match status" value="1"/>
</dbReference>
<dbReference type="EMBL" id="LJCR01001054">
    <property type="protein sequence ID" value="KPV51135.1"/>
    <property type="molecule type" value="Genomic_DNA"/>
</dbReference>
<evidence type="ECO:0000313" key="5">
    <source>
        <dbReference type="Proteomes" id="UP000050509"/>
    </source>
</evidence>
<name>A0A0P9FE08_9CHLR</name>
<sequence length="752" mass="80610">FTLRDIESGATVGGTVTRLPGGFHFKPAAALTRGATYEANLAPGITSSQGAKLNNQAIKWRFTVIGDLEVANVEPPTSASQVLTDTARISVRFNHPVVAFTTLDDQKSLPQPIQITPALAGTGRWLDTSTYVFAPQNGLLPSTDYTVRVAAGLRDQTGGTLRGEYSWQFSTITPDVYGSTPLDGEQFAAPDEPLEIYFNQPVDLGSLRGALALVGANGASVPGTLSQGGTKPNLRTDYDENGVPTRSYDGVIVRFTPNAPLARGGRYTLTVDPGVRSAAGSGTLANSYRARFDVAPLPRLTETQPSAGETAASLSDPLSLTFSAPMDWDSVERNLTITPAPSDIYTSTGRVAYSAYFAPKPDTDYTITIGGAARDAWGVPLGQDYTLSFHTAPPTPALALVGTGQRIGAYNAYVNARVLIQHVGTPVVGYALYRLEPGDVARMLTDYEFWDKFQPGSGALVQQADISLPGDRNTSRLDTLDLGRLDAGLFYLVVDAGSGLVDRQVMAVSPYAITVKRSANQTFVWAVDMATGKPVANLLLVGATYNYDTRQPEPFELGATDADGVVQRDTPTADASTPFFLWTQSADRFAFSTSIWGEGVNPWDFGLPADYGNSPVVGTLYTDRPIYRPEQNVYIRGALRLDQRRLSYSLPSDQQQADLTIGDPEGNTIYSTTLTLSEFGSFNTSLALARGAKLGIYSMNVVVSDRNAQAQSAPLGSFYGSFSVAEYRKPAFEVNVTAAKPDVVQGETLDMQ</sequence>
<keyword evidence="1" id="KW-0732">Signal</keyword>
<feature type="non-terminal residue" evidence="4">
    <location>
        <position position="1"/>
    </location>
</feature>
<dbReference type="Pfam" id="PF13205">
    <property type="entry name" value="Big_5"/>
    <property type="match status" value="2"/>
</dbReference>
<dbReference type="InterPro" id="IPR032812">
    <property type="entry name" value="SbsA_Ig"/>
</dbReference>
<feature type="domain" description="SbsA Ig-like" evidence="3">
    <location>
        <begin position="69"/>
        <end position="171"/>
    </location>
</feature>
<dbReference type="Gene3D" id="2.60.40.3710">
    <property type="match status" value="2"/>
</dbReference>
<evidence type="ECO:0000259" key="2">
    <source>
        <dbReference type="Pfam" id="PF01835"/>
    </source>
</evidence>
<dbReference type="InterPro" id="IPR002890">
    <property type="entry name" value="MG2"/>
</dbReference>
<dbReference type="AlphaFoldDB" id="A0A0P9FE08"/>
<gene>
    <name evidence="4" type="ORF">SE17_22950</name>
</gene>
<accession>A0A0P9FE08</accession>
<dbReference type="GO" id="GO:0004866">
    <property type="term" value="F:endopeptidase inhibitor activity"/>
    <property type="evidence" value="ECO:0007669"/>
    <property type="project" value="InterPro"/>
</dbReference>
<dbReference type="PANTHER" id="PTHR40094">
    <property type="entry name" value="ALPHA-2-MACROGLOBULIN HOMOLOG"/>
    <property type="match status" value="1"/>
</dbReference>
<proteinExistence type="predicted"/>
<feature type="domain" description="Macroglobulin" evidence="2">
    <location>
        <begin position="620"/>
        <end position="711"/>
    </location>
</feature>
<evidence type="ECO:0000256" key="1">
    <source>
        <dbReference type="ARBA" id="ARBA00022729"/>
    </source>
</evidence>
<feature type="non-terminal residue" evidence="4">
    <location>
        <position position="752"/>
    </location>
</feature>
<dbReference type="Proteomes" id="UP000050509">
    <property type="component" value="Unassembled WGS sequence"/>
</dbReference>
<dbReference type="Gene3D" id="2.60.40.1930">
    <property type="match status" value="1"/>
</dbReference>
<keyword evidence="5" id="KW-1185">Reference proteome</keyword>
<evidence type="ECO:0000313" key="4">
    <source>
        <dbReference type="EMBL" id="KPV51135.1"/>
    </source>
</evidence>
<feature type="domain" description="SbsA Ig-like" evidence="3">
    <location>
        <begin position="298"/>
        <end position="391"/>
    </location>
</feature>
<reference evidence="4 5" key="1">
    <citation type="submission" date="2015-09" db="EMBL/GenBank/DDBJ databases">
        <title>Draft genome sequence of Kouleothrix aurantiaca JCM 19913.</title>
        <authorList>
            <person name="Hemp J."/>
        </authorList>
    </citation>
    <scope>NUCLEOTIDE SEQUENCE [LARGE SCALE GENOMIC DNA]</scope>
    <source>
        <strain evidence="4 5">COM-B</strain>
    </source>
</reference>
<evidence type="ECO:0000259" key="3">
    <source>
        <dbReference type="Pfam" id="PF13205"/>
    </source>
</evidence>
<comment type="caution">
    <text evidence="4">The sequence shown here is derived from an EMBL/GenBank/DDBJ whole genome shotgun (WGS) entry which is preliminary data.</text>
</comment>
<protein>
    <recommendedName>
        <fullName evidence="6">Alpha-2-macroglobulin</fullName>
    </recommendedName>
</protein>
<evidence type="ECO:0008006" key="6">
    <source>
        <dbReference type="Google" id="ProtNLM"/>
    </source>
</evidence>